<organism evidence="3 4">
    <name type="scientific">Zhihengliuella halotolerans</name>
    <dbReference type="NCBI Taxonomy" id="370736"/>
    <lineage>
        <taxon>Bacteria</taxon>
        <taxon>Bacillati</taxon>
        <taxon>Actinomycetota</taxon>
        <taxon>Actinomycetes</taxon>
        <taxon>Micrococcales</taxon>
        <taxon>Micrococcaceae</taxon>
        <taxon>Zhihengliuella</taxon>
    </lineage>
</organism>
<keyword evidence="1" id="KW-0812">Transmembrane</keyword>
<proteinExistence type="predicted"/>
<dbReference type="OrthoDB" id="4453618at2"/>
<dbReference type="GO" id="GO:0080120">
    <property type="term" value="P:CAAX-box protein maturation"/>
    <property type="evidence" value="ECO:0007669"/>
    <property type="project" value="UniProtKB-ARBA"/>
</dbReference>
<keyword evidence="4" id="KW-1185">Reference proteome</keyword>
<dbReference type="Proteomes" id="UP000292685">
    <property type="component" value="Unassembled WGS sequence"/>
</dbReference>
<feature type="transmembrane region" description="Helical" evidence="1">
    <location>
        <begin position="72"/>
        <end position="96"/>
    </location>
</feature>
<accession>A0A4Q8ACZ6</accession>
<name>A0A4Q8ACZ6_9MICC</name>
<feature type="transmembrane region" description="Helical" evidence="1">
    <location>
        <begin position="224"/>
        <end position="241"/>
    </location>
</feature>
<gene>
    <name evidence="3" type="ORF">EV380_1559</name>
</gene>
<evidence type="ECO:0000256" key="1">
    <source>
        <dbReference type="SAM" id="Phobius"/>
    </source>
</evidence>
<feature type="transmembrane region" description="Helical" evidence="1">
    <location>
        <begin position="117"/>
        <end position="144"/>
    </location>
</feature>
<evidence type="ECO:0000313" key="3">
    <source>
        <dbReference type="EMBL" id="RZU61974.1"/>
    </source>
</evidence>
<dbReference type="InterPro" id="IPR003675">
    <property type="entry name" value="Rce1/LyrA-like_dom"/>
</dbReference>
<dbReference type="GO" id="GO:0004175">
    <property type="term" value="F:endopeptidase activity"/>
    <property type="evidence" value="ECO:0007669"/>
    <property type="project" value="UniProtKB-ARBA"/>
</dbReference>
<evidence type="ECO:0000313" key="4">
    <source>
        <dbReference type="Proteomes" id="UP000292685"/>
    </source>
</evidence>
<dbReference type="EMBL" id="SHLA01000001">
    <property type="protein sequence ID" value="RZU61974.1"/>
    <property type="molecule type" value="Genomic_DNA"/>
</dbReference>
<keyword evidence="1" id="KW-0472">Membrane</keyword>
<dbReference type="RefSeq" id="WP_130450471.1">
    <property type="nucleotide sequence ID" value="NZ_SHLA01000001.1"/>
</dbReference>
<comment type="caution">
    <text evidence="3">The sequence shown here is derived from an EMBL/GenBank/DDBJ whole genome shotgun (WGS) entry which is preliminary data.</text>
</comment>
<feature type="transmembrane region" description="Helical" evidence="1">
    <location>
        <begin position="253"/>
        <end position="279"/>
    </location>
</feature>
<dbReference type="Pfam" id="PF02517">
    <property type="entry name" value="Rce1-like"/>
    <property type="match status" value="1"/>
</dbReference>
<dbReference type="AlphaFoldDB" id="A0A4Q8ACZ6"/>
<feature type="domain" description="CAAX prenyl protease 2/Lysostaphin resistance protein A-like" evidence="2">
    <location>
        <begin position="163"/>
        <end position="264"/>
    </location>
</feature>
<evidence type="ECO:0000259" key="2">
    <source>
        <dbReference type="Pfam" id="PF02517"/>
    </source>
</evidence>
<sequence>MSRTANLEPLHAPARAERVRLWVEIALVLGLSLGKSAVYSVVSLLDKLTRAPLGEQTTSMNGSLSRRPGFDLTYQLLDVSFALVPVALALYLLFALTGRNPFALLGFGVRRPNRSAGASIGFDVGTGFALFLAMGVGTLGVYSAGRALGVTTAIVPANLDEHWWTIPVLLLSAIRHGVLEEVIVVGFLFHHLRRLGWGRGAWGPWSIILASALLRGSYHLYQGIGPFLGNVAMGIVFGWFYRRGVERGQPRVMPLVVAHTLLDAAGFVGYALLGSAIGIGT</sequence>
<protein>
    <recommendedName>
        <fullName evidence="2">CAAX prenyl protease 2/Lysostaphin resistance protein A-like domain-containing protein</fullName>
    </recommendedName>
</protein>
<keyword evidence="1" id="KW-1133">Transmembrane helix</keyword>
<feature type="transmembrane region" description="Helical" evidence="1">
    <location>
        <begin position="21"/>
        <end position="42"/>
    </location>
</feature>
<reference evidence="3 4" key="1">
    <citation type="submission" date="2019-02" db="EMBL/GenBank/DDBJ databases">
        <title>Sequencing the genomes of 1000 actinobacteria strains.</title>
        <authorList>
            <person name="Klenk H.-P."/>
        </authorList>
    </citation>
    <scope>NUCLEOTIDE SEQUENCE [LARGE SCALE GENOMIC DNA]</scope>
    <source>
        <strain evidence="3 4">DSM 17364</strain>
    </source>
</reference>